<dbReference type="EMBL" id="JABAIK010000002">
    <property type="protein sequence ID" value="NLS11810.1"/>
    <property type="molecule type" value="Genomic_DNA"/>
</dbReference>
<evidence type="ECO:0000313" key="3">
    <source>
        <dbReference type="Proteomes" id="UP000535589"/>
    </source>
</evidence>
<comment type="caution">
    <text evidence="2">The sequence shown here is derived from an EMBL/GenBank/DDBJ whole genome shotgun (WGS) entry which is preliminary data.</text>
</comment>
<proteinExistence type="predicted"/>
<reference evidence="2 3" key="1">
    <citation type="submission" date="2020-04" db="EMBL/GenBank/DDBJ databases">
        <title>Vibrio sp. SM6, a novel species isolated from seawater.</title>
        <authorList>
            <person name="Wang X."/>
        </authorList>
    </citation>
    <scope>NUCLEOTIDE SEQUENCE [LARGE SCALE GENOMIC DNA]</scope>
    <source>
        <strain evidence="2 3">SM6</strain>
    </source>
</reference>
<dbReference type="Proteomes" id="UP000535589">
    <property type="component" value="Unassembled WGS sequence"/>
</dbReference>
<accession>A0A7X8TN51</accession>
<dbReference type="RefSeq" id="WP_168834910.1">
    <property type="nucleotide sequence ID" value="NZ_JABAIK010000002.1"/>
</dbReference>
<protein>
    <recommendedName>
        <fullName evidence="4">YceI family protein</fullName>
    </recommendedName>
</protein>
<keyword evidence="3" id="KW-1185">Reference proteome</keyword>
<feature type="signal peptide" evidence="1">
    <location>
        <begin position="1"/>
        <end position="19"/>
    </location>
</feature>
<keyword evidence="1" id="KW-0732">Signal</keyword>
<sequence length="176" mass="18142">MKKTIIALATLGFAASSFAAVETADQTLQWSGAVPTYTASTDNWEVRAVGADLLNGELTFTADATGVNLTDATNLTFEVIKTADESQLAHTATLKSFEVMVDGALATETIKSQFSLVSRNGGTEAPMELNGTPTASGADKLTVLDVVAVENITGLVGGEEMAVKAILTVEADAAAI</sequence>
<evidence type="ECO:0000256" key="1">
    <source>
        <dbReference type="SAM" id="SignalP"/>
    </source>
</evidence>
<dbReference type="AlphaFoldDB" id="A0A7X8TN51"/>
<organism evidence="2 3">
    <name type="scientific">Vibrio agarilyticus</name>
    <dbReference type="NCBI Taxonomy" id="2726741"/>
    <lineage>
        <taxon>Bacteria</taxon>
        <taxon>Pseudomonadati</taxon>
        <taxon>Pseudomonadota</taxon>
        <taxon>Gammaproteobacteria</taxon>
        <taxon>Vibrionales</taxon>
        <taxon>Vibrionaceae</taxon>
        <taxon>Vibrio</taxon>
    </lineage>
</organism>
<name>A0A7X8TN51_9VIBR</name>
<evidence type="ECO:0008006" key="4">
    <source>
        <dbReference type="Google" id="ProtNLM"/>
    </source>
</evidence>
<evidence type="ECO:0000313" key="2">
    <source>
        <dbReference type="EMBL" id="NLS11810.1"/>
    </source>
</evidence>
<gene>
    <name evidence="2" type="ORF">HGP28_02760</name>
</gene>
<feature type="chain" id="PRO_5030614141" description="YceI family protein" evidence="1">
    <location>
        <begin position="20"/>
        <end position="176"/>
    </location>
</feature>